<dbReference type="OrthoDB" id="10264544at2759"/>
<feature type="compositionally biased region" description="Basic and acidic residues" evidence="6">
    <location>
        <begin position="1"/>
        <end position="10"/>
    </location>
</feature>
<dbReference type="Proteomes" id="UP000614601">
    <property type="component" value="Unassembled WGS sequence"/>
</dbReference>
<dbReference type="InterPro" id="IPR010541">
    <property type="entry name" value="Prp3_C"/>
</dbReference>
<evidence type="ECO:0000256" key="5">
    <source>
        <dbReference type="SAM" id="Coils"/>
    </source>
</evidence>
<evidence type="ECO:0000256" key="2">
    <source>
        <dbReference type="ARBA" id="ARBA00022664"/>
    </source>
</evidence>
<keyword evidence="5" id="KW-0175">Coiled coil</keyword>
<dbReference type="Proteomes" id="UP000783686">
    <property type="component" value="Unassembled WGS sequence"/>
</dbReference>
<evidence type="ECO:0000259" key="7">
    <source>
        <dbReference type="Pfam" id="PF06544"/>
    </source>
</evidence>
<keyword evidence="4" id="KW-0539">Nucleus</keyword>
<evidence type="ECO:0000256" key="4">
    <source>
        <dbReference type="ARBA" id="ARBA00023242"/>
    </source>
</evidence>
<feature type="coiled-coil region" evidence="5">
    <location>
        <begin position="236"/>
        <end position="263"/>
    </location>
</feature>
<keyword evidence="10" id="KW-1185">Reference proteome</keyword>
<evidence type="ECO:0000259" key="8">
    <source>
        <dbReference type="Pfam" id="PF08572"/>
    </source>
</evidence>
<keyword evidence="3" id="KW-0508">mRNA splicing</keyword>
<dbReference type="Pfam" id="PF06544">
    <property type="entry name" value="Prp3_C"/>
    <property type="match status" value="1"/>
</dbReference>
<dbReference type="Pfam" id="PF08572">
    <property type="entry name" value="PRP3"/>
    <property type="match status" value="1"/>
</dbReference>
<evidence type="ECO:0000256" key="3">
    <source>
        <dbReference type="ARBA" id="ARBA00023187"/>
    </source>
</evidence>
<feature type="compositionally biased region" description="Basic and acidic residues" evidence="6">
    <location>
        <begin position="73"/>
        <end position="90"/>
    </location>
</feature>
<feature type="domain" description="Pre-mRNA-splicing factor 3" evidence="8">
    <location>
        <begin position="212"/>
        <end position="427"/>
    </location>
</feature>
<keyword evidence="2" id="KW-0507">mRNA processing</keyword>
<gene>
    <name evidence="9" type="ORF">BOKJ2_LOCUS13888</name>
</gene>
<dbReference type="PANTHER" id="PTHR14212:SF0">
    <property type="entry name" value="U4_U6 SMALL NUCLEAR RIBONUCLEOPROTEIN PRP3"/>
    <property type="match status" value="1"/>
</dbReference>
<evidence type="ECO:0000313" key="9">
    <source>
        <dbReference type="EMBL" id="CAD5229943.1"/>
    </source>
</evidence>
<dbReference type="CDD" id="cd24162">
    <property type="entry name" value="Prp3_C"/>
    <property type="match status" value="1"/>
</dbReference>
<dbReference type="EMBL" id="CAJFCW020000006">
    <property type="protein sequence ID" value="CAG9127331.1"/>
    <property type="molecule type" value="Genomic_DNA"/>
</dbReference>
<dbReference type="GO" id="GO:0046540">
    <property type="term" value="C:U4/U6 x U5 tri-snRNP complex"/>
    <property type="evidence" value="ECO:0007669"/>
    <property type="project" value="InterPro"/>
</dbReference>
<dbReference type="PANTHER" id="PTHR14212">
    <property type="entry name" value="U4/U6-ASSOCIATED RNA SPLICING FACTOR-RELATED"/>
    <property type="match status" value="1"/>
</dbReference>
<evidence type="ECO:0000313" key="10">
    <source>
        <dbReference type="Proteomes" id="UP000614601"/>
    </source>
</evidence>
<feature type="compositionally biased region" description="Basic residues" evidence="6">
    <location>
        <begin position="28"/>
        <end position="57"/>
    </location>
</feature>
<protein>
    <submittedName>
        <fullName evidence="9">Uncharacterized protein</fullName>
    </submittedName>
</protein>
<evidence type="ECO:0000256" key="6">
    <source>
        <dbReference type="SAM" id="MobiDB-lite"/>
    </source>
</evidence>
<comment type="caution">
    <text evidence="9">The sequence shown here is derived from an EMBL/GenBank/DDBJ whole genome shotgun (WGS) entry which is preliminary data.</text>
</comment>
<name>A0A811LS48_9BILA</name>
<evidence type="ECO:0000256" key="1">
    <source>
        <dbReference type="ARBA" id="ARBA00004123"/>
    </source>
</evidence>
<dbReference type="AlphaFoldDB" id="A0A811LS48"/>
<dbReference type="GO" id="GO:0000398">
    <property type="term" value="P:mRNA splicing, via spliceosome"/>
    <property type="evidence" value="ECO:0007669"/>
    <property type="project" value="InterPro"/>
</dbReference>
<reference evidence="9" key="1">
    <citation type="submission" date="2020-09" db="EMBL/GenBank/DDBJ databases">
        <authorList>
            <person name="Kikuchi T."/>
        </authorList>
    </citation>
    <scope>NUCLEOTIDE SEQUENCE</scope>
    <source>
        <strain evidence="9">SH1</strain>
    </source>
</reference>
<feature type="domain" description="Small nuclear ribonucleoprotein Prp3 C-terminal" evidence="7">
    <location>
        <begin position="450"/>
        <end position="576"/>
    </location>
</feature>
<dbReference type="EMBL" id="CAJFDH010000006">
    <property type="protein sequence ID" value="CAD5229943.1"/>
    <property type="molecule type" value="Genomic_DNA"/>
</dbReference>
<comment type="subcellular location">
    <subcellularLocation>
        <location evidence="1">Nucleus</location>
    </subcellularLocation>
</comment>
<sequence length="588" mass="68048">MGGVDVDRSQRNGHSKRSERKFSENRTERKRRSRSRSKSPSRRDRHRDKERSRRRSRSPQNDKESRHSRKRHHELDRTESTSKRTFRETSDTNADNTEQKEHKPSNIQQFHSMKHLIMKKAIEVKSTMKPGQEPTFKTEALKPEQALVYADYHMTKAEKNAKKLEDLKAVLAKKMGALKGLTGINEESKEPEPEKPKMVLDLKPELPQLSVFDPRVSLKSASRPRRRGFNFVEHGQFAKQAQLERTQAKLAQLQNNVSKVAKTTGISAAVKLAIATPSGTEAHDDLPEMEWWDKVLLEDGKFDSIPSEDLPFEQRYGNKITNLIEHPVQLKPPDAALNNIPIKAHLTKKEMKKLRRMNRKEVQREEMEKVRLGLKKAPEPKVKMANLMRVLGQDAIQDPTKMENYVRNQVAERLKKHEQANMDRKLTKEQRSDKKKRKIMEDTSIQVHVAVYKVLSLSNPKKKFRVEKNARQLQMTGIIVAVEDMHVIVVEGGPKQQKFYKNLMLNRTKWSEELVGQKKGVADEEAEGQRNECMLIWEGLVPARSFSDPPQIVRATDHKSARDLFLKHGVPHYWDHCFSHSVLLETTE</sequence>
<proteinExistence type="predicted"/>
<feature type="region of interest" description="Disordered" evidence="6">
    <location>
        <begin position="1"/>
        <end position="111"/>
    </location>
</feature>
<dbReference type="InterPro" id="IPR027104">
    <property type="entry name" value="Prp3"/>
</dbReference>
<dbReference type="InterPro" id="IPR013881">
    <property type="entry name" value="Pre-mRNA_splic_Prp3_dom"/>
</dbReference>
<accession>A0A811LS48</accession>
<organism evidence="9 10">
    <name type="scientific">Bursaphelenchus okinawaensis</name>
    <dbReference type="NCBI Taxonomy" id="465554"/>
    <lineage>
        <taxon>Eukaryota</taxon>
        <taxon>Metazoa</taxon>
        <taxon>Ecdysozoa</taxon>
        <taxon>Nematoda</taxon>
        <taxon>Chromadorea</taxon>
        <taxon>Rhabditida</taxon>
        <taxon>Tylenchina</taxon>
        <taxon>Tylenchomorpha</taxon>
        <taxon>Aphelenchoidea</taxon>
        <taxon>Aphelenchoididae</taxon>
        <taxon>Bursaphelenchus</taxon>
    </lineage>
</organism>